<gene>
    <name evidence="1" type="ORF">IAA81_06480</name>
</gene>
<accession>A0A9D9HQA2</accession>
<sequence>MKKKHCLNYLDLVFEKNPDILWTKTDTGLIVLSVENRGFYNRIAQIFFKKPPVSYISLDKNGSCFWQLLDGKNSVFDIIKKMEEEFPSETEMMNRGLNFFRTLQVNKFIIQKKANLL</sequence>
<evidence type="ECO:0000313" key="2">
    <source>
        <dbReference type="Proteomes" id="UP000823638"/>
    </source>
</evidence>
<dbReference type="Pfam" id="PF05402">
    <property type="entry name" value="PqqD"/>
    <property type="match status" value="1"/>
</dbReference>
<dbReference type="InterPro" id="IPR041881">
    <property type="entry name" value="PqqD_sf"/>
</dbReference>
<dbReference type="AlphaFoldDB" id="A0A9D9HQA2"/>
<dbReference type="EMBL" id="JADIMM010000079">
    <property type="protein sequence ID" value="MBO8457858.1"/>
    <property type="molecule type" value="Genomic_DNA"/>
</dbReference>
<dbReference type="Proteomes" id="UP000823638">
    <property type="component" value="Unassembled WGS sequence"/>
</dbReference>
<organism evidence="1 2">
    <name type="scientific">Candidatus Gallitreponema excrementavium</name>
    <dbReference type="NCBI Taxonomy" id="2840840"/>
    <lineage>
        <taxon>Bacteria</taxon>
        <taxon>Pseudomonadati</taxon>
        <taxon>Spirochaetota</taxon>
        <taxon>Spirochaetia</taxon>
        <taxon>Spirochaetales</taxon>
        <taxon>Candidatus Gallitreponema</taxon>
    </lineage>
</organism>
<dbReference type="InterPro" id="IPR008792">
    <property type="entry name" value="PQQD"/>
</dbReference>
<reference evidence="1" key="2">
    <citation type="journal article" date="2021" name="PeerJ">
        <title>Extensive microbial diversity within the chicken gut microbiome revealed by metagenomics and culture.</title>
        <authorList>
            <person name="Gilroy R."/>
            <person name="Ravi A."/>
            <person name="Getino M."/>
            <person name="Pursley I."/>
            <person name="Horton D.L."/>
            <person name="Alikhan N.F."/>
            <person name="Baker D."/>
            <person name="Gharbi K."/>
            <person name="Hall N."/>
            <person name="Watson M."/>
            <person name="Adriaenssens E.M."/>
            <person name="Foster-Nyarko E."/>
            <person name="Jarju S."/>
            <person name="Secka A."/>
            <person name="Antonio M."/>
            <person name="Oren A."/>
            <person name="Chaudhuri R.R."/>
            <person name="La Ragione R."/>
            <person name="Hildebrand F."/>
            <person name="Pallen M.J."/>
        </authorList>
    </citation>
    <scope>NUCLEOTIDE SEQUENCE</scope>
    <source>
        <strain evidence="1">10532</strain>
    </source>
</reference>
<proteinExistence type="predicted"/>
<reference evidence="1" key="1">
    <citation type="submission" date="2020-10" db="EMBL/GenBank/DDBJ databases">
        <authorList>
            <person name="Gilroy R."/>
        </authorList>
    </citation>
    <scope>NUCLEOTIDE SEQUENCE</scope>
    <source>
        <strain evidence="1">10532</strain>
    </source>
</reference>
<protein>
    <submittedName>
        <fullName evidence="1">PqqD family protein</fullName>
    </submittedName>
</protein>
<name>A0A9D9HQA2_9SPIR</name>
<dbReference type="Gene3D" id="1.10.10.1150">
    <property type="entry name" value="Coenzyme PQQ synthesis protein D (PqqD)"/>
    <property type="match status" value="1"/>
</dbReference>
<comment type="caution">
    <text evidence="1">The sequence shown here is derived from an EMBL/GenBank/DDBJ whole genome shotgun (WGS) entry which is preliminary data.</text>
</comment>
<evidence type="ECO:0000313" key="1">
    <source>
        <dbReference type="EMBL" id="MBO8457858.1"/>
    </source>
</evidence>